<name>A0A291DFV5_9MICC</name>
<sequence>MAHHRPAEPREQMSPQERAETRERSMALLRQMLRPHRGALALSIISVLLVSGSSAIAPILIARVLDSSIEPLKQGDVSPLLTLLVFFVAATAVTAIFSWVNVAYTVRVSLGVVVYLRKRVFRHAQSLSVSFHERYTSGKVISRLTSDIDTVRSFLDSGISQLAITLLSMVISAVAIFLLDWRIGLFMLVMGVPIYFLTRWFQKTAVPVFRTMRTESAHLTSRFVETFTGIRAVKAFGAEAQMRYEYAQASERYRLAVMDSIKIFGVYSPVLMLLGNVFIAGALVLGGYAVLGGTMQIGTLLALVIYANRVFEPVMQLSEFYNMFQSAMSALEKLSSFLAEEPEVAEPEHPHERAVESVAESATGVTEGASGTVQGALVELDSAVFGYTSDRHALKETSLRIEPGTTVALVGATGAGKSTIAKLVARFYDVSAGQVRIDGVDVRQLADVQLRREVLMLTQEVFLFSASILENIRMGNPQASDEQVKAAAKAVGADAFIERLREGYESQLGRGGITLSAGQRQLVSFARVFLANPRVLILDEATASLDIPSERAVQAALRTVLAGRTALVIAHRLSTVLGADRVLVIHEGSVVEDGSPQQLIASGGRFAAMYASWDELNQVQEAEA</sequence>
<dbReference type="InterPro" id="IPR039421">
    <property type="entry name" value="Type_1_exporter"/>
</dbReference>
<dbReference type="PROSITE" id="PS50929">
    <property type="entry name" value="ABC_TM1F"/>
    <property type="match status" value="1"/>
</dbReference>
<dbReference type="InterPro" id="IPR036640">
    <property type="entry name" value="ABC1_TM_sf"/>
</dbReference>
<evidence type="ECO:0000256" key="1">
    <source>
        <dbReference type="ARBA" id="ARBA00004651"/>
    </source>
</evidence>
<dbReference type="InterPro" id="IPR011527">
    <property type="entry name" value="ABC1_TM_dom"/>
</dbReference>
<feature type="transmembrane region" description="Helical" evidence="11">
    <location>
        <begin position="39"/>
        <end position="61"/>
    </location>
</feature>
<proteinExistence type="inferred from homology"/>
<evidence type="ECO:0000256" key="9">
    <source>
        <dbReference type="ARBA" id="ARBA00061644"/>
    </source>
</evidence>
<keyword evidence="8 11" id="KW-0472">Membrane</keyword>
<comment type="subcellular location">
    <subcellularLocation>
        <location evidence="1">Cell membrane</location>
        <topology evidence="1">Multi-pass membrane protein</topology>
    </subcellularLocation>
</comment>
<evidence type="ECO:0000259" key="13">
    <source>
        <dbReference type="PROSITE" id="PS50929"/>
    </source>
</evidence>
<evidence type="ECO:0000256" key="2">
    <source>
        <dbReference type="ARBA" id="ARBA00022448"/>
    </source>
</evidence>
<dbReference type="PROSITE" id="PS50893">
    <property type="entry name" value="ABC_TRANSPORTER_2"/>
    <property type="match status" value="1"/>
</dbReference>
<evidence type="ECO:0000256" key="5">
    <source>
        <dbReference type="ARBA" id="ARBA00022741"/>
    </source>
</evidence>
<feature type="transmembrane region" description="Helical" evidence="11">
    <location>
        <begin position="185"/>
        <end position="202"/>
    </location>
</feature>
<evidence type="ECO:0000256" key="11">
    <source>
        <dbReference type="SAM" id="Phobius"/>
    </source>
</evidence>
<keyword evidence="3" id="KW-1003">Cell membrane</keyword>
<dbReference type="CDD" id="cd18546">
    <property type="entry name" value="ABC_6TM_Rv0194_D2_like"/>
    <property type="match status" value="1"/>
</dbReference>
<dbReference type="InterPro" id="IPR027417">
    <property type="entry name" value="P-loop_NTPase"/>
</dbReference>
<dbReference type="SUPFAM" id="SSF90123">
    <property type="entry name" value="ABC transporter transmembrane region"/>
    <property type="match status" value="1"/>
</dbReference>
<evidence type="ECO:0000256" key="8">
    <source>
        <dbReference type="ARBA" id="ARBA00023136"/>
    </source>
</evidence>
<dbReference type="Pfam" id="PF00005">
    <property type="entry name" value="ABC_tran"/>
    <property type="match status" value="1"/>
</dbReference>
<dbReference type="GO" id="GO:0005886">
    <property type="term" value="C:plasma membrane"/>
    <property type="evidence" value="ECO:0007669"/>
    <property type="project" value="UniProtKB-SubCell"/>
</dbReference>
<dbReference type="InterPro" id="IPR017871">
    <property type="entry name" value="ABC_transporter-like_CS"/>
</dbReference>
<keyword evidence="5" id="KW-0547">Nucleotide-binding</keyword>
<evidence type="ECO:0000256" key="10">
    <source>
        <dbReference type="SAM" id="MobiDB-lite"/>
    </source>
</evidence>
<dbReference type="GO" id="GO:0015421">
    <property type="term" value="F:ABC-type oligopeptide transporter activity"/>
    <property type="evidence" value="ECO:0007669"/>
    <property type="project" value="TreeGrafter"/>
</dbReference>
<feature type="transmembrane region" description="Helical" evidence="11">
    <location>
        <begin position="162"/>
        <end position="179"/>
    </location>
</feature>
<accession>A0A291DFV5</accession>
<dbReference type="PANTHER" id="PTHR43394:SF1">
    <property type="entry name" value="ATP-BINDING CASSETTE SUB-FAMILY B MEMBER 10, MITOCHONDRIAL"/>
    <property type="match status" value="1"/>
</dbReference>
<dbReference type="InterPro" id="IPR003439">
    <property type="entry name" value="ABC_transporter-like_ATP-bd"/>
</dbReference>
<evidence type="ECO:0000313" key="14">
    <source>
        <dbReference type="EMBL" id="ATF63411.1"/>
    </source>
</evidence>
<evidence type="ECO:0000256" key="7">
    <source>
        <dbReference type="ARBA" id="ARBA00022989"/>
    </source>
</evidence>
<feature type="transmembrane region" description="Helical" evidence="11">
    <location>
        <begin position="261"/>
        <end position="279"/>
    </location>
</feature>
<evidence type="ECO:0000256" key="3">
    <source>
        <dbReference type="ARBA" id="ARBA00022475"/>
    </source>
</evidence>
<keyword evidence="4 11" id="KW-0812">Transmembrane</keyword>
<feature type="domain" description="ABC transporter" evidence="12">
    <location>
        <begin position="378"/>
        <end position="612"/>
    </location>
</feature>
<keyword evidence="2" id="KW-0813">Transport</keyword>
<evidence type="ECO:0000256" key="6">
    <source>
        <dbReference type="ARBA" id="ARBA00022840"/>
    </source>
</evidence>
<feature type="region of interest" description="Disordered" evidence="10">
    <location>
        <begin position="1"/>
        <end position="21"/>
    </location>
</feature>
<dbReference type="Proteomes" id="UP000218628">
    <property type="component" value="Chromosome"/>
</dbReference>
<feature type="transmembrane region" description="Helical" evidence="11">
    <location>
        <begin position="81"/>
        <end position="100"/>
    </location>
</feature>
<dbReference type="GO" id="GO:0005524">
    <property type="term" value="F:ATP binding"/>
    <property type="evidence" value="ECO:0007669"/>
    <property type="project" value="UniProtKB-KW"/>
</dbReference>
<evidence type="ECO:0000259" key="12">
    <source>
        <dbReference type="PROSITE" id="PS50893"/>
    </source>
</evidence>
<protein>
    <submittedName>
        <fullName evidence="14">ABC transporter</fullName>
    </submittedName>
</protein>
<dbReference type="FunFam" id="3.40.50.300:FF:000299">
    <property type="entry name" value="ABC transporter ATP-binding protein/permease"/>
    <property type="match status" value="1"/>
</dbReference>
<dbReference type="EMBL" id="CP023510">
    <property type="protein sequence ID" value="ATF63411.1"/>
    <property type="molecule type" value="Genomic_DNA"/>
</dbReference>
<reference evidence="15" key="1">
    <citation type="submission" date="2017-09" db="EMBL/GenBank/DDBJ databases">
        <title>FDA dAtabase for Regulatory Grade micrObial Sequences (FDA-ARGOS): Supporting development and validation of Infectious Disease Dx tests.</title>
        <authorList>
            <person name="Minogue T."/>
            <person name="Wolcott M."/>
            <person name="Wasieloski L."/>
            <person name="Aguilar W."/>
            <person name="Moore D."/>
            <person name="Tallon L."/>
            <person name="Sadzewicz L."/>
            <person name="Ott S."/>
            <person name="Zhao X."/>
            <person name="Nagaraj S."/>
            <person name="Vavikolanu K."/>
            <person name="Aluvathingal J."/>
            <person name="Nadendla S."/>
            <person name="Sichtig H."/>
        </authorList>
    </citation>
    <scope>NUCLEOTIDE SEQUENCE [LARGE SCALE GENOMIC DNA]</scope>
    <source>
        <strain evidence="15">FDAARGOS_369</strain>
    </source>
</reference>
<feature type="domain" description="ABC transmembrane type-1" evidence="13">
    <location>
        <begin position="41"/>
        <end position="326"/>
    </location>
</feature>
<dbReference type="SMART" id="SM00382">
    <property type="entry name" value="AAA"/>
    <property type="match status" value="1"/>
</dbReference>
<evidence type="ECO:0000313" key="15">
    <source>
        <dbReference type="Proteomes" id="UP000218628"/>
    </source>
</evidence>
<dbReference type="PROSITE" id="PS00211">
    <property type="entry name" value="ABC_TRANSPORTER_1"/>
    <property type="match status" value="1"/>
</dbReference>
<dbReference type="GO" id="GO:0016887">
    <property type="term" value="F:ATP hydrolysis activity"/>
    <property type="evidence" value="ECO:0007669"/>
    <property type="project" value="InterPro"/>
</dbReference>
<dbReference type="Gene3D" id="3.40.50.300">
    <property type="entry name" value="P-loop containing nucleotide triphosphate hydrolases"/>
    <property type="match status" value="1"/>
</dbReference>
<keyword evidence="6" id="KW-0067">ATP-binding</keyword>
<dbReference type="InterPro" id="IPR003593">
    <property type="entry name" value="AAA+_ATPase"/>
</dbReference>
<comment type="similarity">
    <text evidence="9">Belongs to the ABC transporter superfamily. Lipid exporter (TC 3.A.1.106) family.</text>
</comment>
<dbReference type="SUPFAM" id="SSF52540">
    <property type="entry name" value="P-loop containing nucleoside triphosphate hydrolases"/>
    <property type="match status" value="1"/>
</dbReference>
<dbReference type="AlphaFoldDB" id="A0A291DFV5"/>
<dbReference type="RefSeq" id="WP_096740987.1">
    <property type="nucleotide sequence ID" value="NZ_CP023510.1"/>
</dbReference>
<evidence type="ECO:0000256" key="4">
    <source>
        <dbReference type="ARBA" id="ARBA00022692"/>
    </source>
</evidence>
<organism evidence="14 15">
    <name type="scientific">Rothia mucilaginosa</name>
    <dbReference type="NCBI Taxonomy" id="43675"/>
    <lineage>
        <taxon>Bacteria</taxon>
        <taxon>Bacillati</taxon>
        <taxon>Actinomycetota</taxon>
        <taxon>Actinomycetes</taxon>
        <taxon>Micrococcales</taxon>
        <taxon>Micrococcaceae</taxon>
        <taxon>Rothia</taxon>
    </lineage>
</organism>
<dbReference type="PANTHER" id="PTHR43394">
    <property type="entry name" value="ATP-DEPENDENT PERMEASE MDL1, MITOCHONDRIAL"/>
    <property type="match status" value="1"/>
</dbReference>
<gene>
    <name evidence="14" type="ORF">CO690_06870</name>
</gene>
<dbReference type="Pfam" id="PF00664">
    <property type="entry name" value="ABC_membrane"/>
    <property type="match status" value="1"/>
</dbReference>
<dbReference type="Gene3D" id="1.20.1560.10">
    <property type="entry name" value="ABC transporter type 1, transmembrane domain"/>
    <property type="match status" value="1"/>
</dbReference>
<keyword evidence="7 11" id="KW-1133">Transmembrane helix</keyword>